<organism evidence="1 2">
    <name type="scientific">Rhizobium mongolense USDA 1844</name>
    <dbReference type="NCBI Taxonomy" id="1079460"/>
    <lineage>
        <taxon>Bacteria</taxon>
        <taxon>Pseudomonadati</taxon>
        <taxon>Pseudomonadota</taxon>
        <taxon>Alphaproteobacteria</taxon>
        <taxon>Hyphomicrobiales</taxon>
        <taxon>Rhizobiaceae</taxon>
        <taxon>Rhizobium/Agrobacterium group</taxon>
        <taxon>Rhizobium</taxon>
    </lineage>
</organism>
<gene>
    <name evidence="1" type="ORF">BCL32_5126</name>
</gene>
<reference evidence="1 2" key="1">
    <citation type="submission" date="2019-06" db="EMBL/GenBank/DDBJ databases">
        <title>Pac Bio to generate improved reference genome sequences for organisms with transposon mutant libraries (support for FEBA project).</title>
        <authorList>
            <person name="Blow M."/>
        </authorList>
    </citation>
    <scope>NUCLEOTIDE SEQUENCE [LARGE SCALE GENOMIC DNA]</scope>
    <source>
        <strain evidence="1 2">USDA 1844</strain>
    </source>
</reference>
<comment type="caution">
    <text evidence="1">The sequence shown here is derived from an EMBL/GenBank/DDBJ whole genome shotgun (WGS) entry which is preliminary data.</text>
</comment>
<proteinExistence type="predicted"/>
<dbReference type="AlphaFoldDB" id="A0A559SR58"/>
<name>A0A559SR58_9HYPH</name>
<dbReference type="RefSeq" id="WP_022716396.1">
    <property type="nucleotide sequence ID" value="NZ_ATTQ01000010.1"/>
</dbReference>
<dbReference type="Proteomes" id="UP000319824">
    <property type="component" value="Unassembled WGS sequence"/>
</dbReference>
<accession>A0A559SR58</accession>
<evidence type="ECO:0000313" key="2">
    <source>
        <dbReference type="Proteomes" id="UP000319824"/>
    </source>
</evidence>
<protein>
    <submittedName>
        <fullName evidence="1">Uncharacterized protein</fullName>
    </submittedName>
</protein>
<dbReference type="EMBL" id="VISO01000003">
    <property type="protein sequence ID" value="TVZ64855.1"/>
    <property type="molecule type" value="Genomic_DNA"/>
</dbReference>
<evidence type="ECO:0000313" key="1">
    <source>
        <dbReference type="EMBL" id="TVZ64855.1"/>
    </source>
</evidence>
<sequence>MTTALTSPIFSDAVIVGDDAFLTAMLCSRLAKRGAYLTVIEAPRMSRPDAAAEVVTCNNTIARVAADRYFFSGIGADAKRALLPYFNGAEVTEVSSEHVINKIHLPLNNGDLVWGRQNIGVGLLKAMREKKHLVFSDSGQTQKYERGLNSHLVVIEDGDQLAQVVAANYAWSLGAGLCVIPEVDKHEADDILSRFYSSSDASQTVAQQQILHDLANTIRLLVGDAQIPKAGSGASVTFITSKFHLDLHFPKYRPRTYSFIPD</sequence>